<name>A0ABD3TM76_9LAMI</name>
<dbReference type="EMBL" id="JBJXBP010000003">
    <property type="protein sequence ID" value="KAL3837721.1"/>
    <property type="molecule type" value="Genomic_DNA"/>
</dbReference>
<accession>A0ABD3TM76</accession>
<proteinExistence type="predicted"/>
<evidence type="ECO:0000313" key="2">
    <source>
        <dbReference type="Proteomes" id="UP001634393"/>
    </source>
</evidence>
<dbReference type="Proteomes" id="UP001634393">
    <property type="component" value="Unassembled WGS sequence"/>
</dbReference>
<sequence length="72" mass="8069">MATQSQIHEYVSKFGSASLPRGDIDCMLFSRLQFLNPIVHPRLGSIDSYSIFLNGDLVCRVSFDICLILCLC</sequence>
<dbReference type="AlphaFoldDB" id="A0ABD3TM76"/>
<organism evidence="1 2">
    <name type="scientific">Penstemon smallii</name>
    <dbReference type="NCBI Taxonomy" id="265156"/>
    <lineage>
        <taxon>Eukaryota</taxon>
        <taxon>Viridiplantae</taxon>
        <taxon>Streptophyta</taxon>
        <taxon>Embryophyta</taxon>
        <taxon>Tracheophyta</taxon>
        <taxon>Spermatophyta</taxon>
        <taxon>Magnoliopsida</taxon>
        <taxon>eudicotyledons</taxon>
        <taxon>Gunneridae</taxon>
        <taxon>Pentapetalae</taxon>
        <taxon>asterids</taxon>
        <taxon>lamiids</taxon>
        <taxon>Lamiales</taxon>
        <taxon>Plantaginaceae</taxon>
        <taxon>Cheloneae</taxon>
        <taxon>Penstemon</taxon>
    </lineage>
</organism>
<evidence type="ECO:0000313" key="1">
    <source>
        <dbReference type="EMBL" id="KAL3837721.1"/>
    </source>
</evidence>
<protein>
    <submittedName>
        <fullName evidence="1">Uncharacterized protein</fullName>
    </submittedName>
</protein>
<keyword evidence="2" id="KW-1185">Reference proteome</keyword>
<gene>
    <name evidence="1" type="ORF">ACJIZ3_022312</name>
</gene>
<reference evidence="1 2" key="1">
    <citation type="submission" date="2024-12" db="EMBL/GenBank/DDBJ databases">
        <title>The unique morphological basis and parallel evolutionary history of personate flowers in Penstemon.</title>
        <authorList>
            <person name="Depatie T.H."/>
            <person name="Wessinger C.A."/>
        </authorList>
    </citation>
    <scope>NUCLEOTIDE SEQUENCE [LARGE SCALE GENOMIC DNA]</scope>
    <source>
        <strain evidence="1">WTNN_2</strain>
        <tissue evidence="1">Leaf</tissue>
    </source>
</reference>
<comment type="caution">
    <text evidence="1">The sequence shown here is derived from an EMBL/GenBank/DDBJ whole genome shotgun (WGS) entry which is preliminary data.</text>
</comment>